<dbReference type="InterPro" id="IPR002885">
    <property type="entry name" value="PPR_rpt"/>
</dbReference>
<evidence type="ECO:0000313" key="2">
    <source>
        <dbReference type="Proteomes" id="UP001652600"/>
    </source>
</evidence>
<keyword evidence="1" id="KW-0677">Repeat</keyword>
<dbReference type="Proteomes" id="UP001652600">
    <property type="component" value="Chromosome 5"/>
</dbReference>
<dbReference type="Gene3D" id="1.25.40.10">
    <property type="entry name" value="Tetratricopeptide repeat domain"/>
    <property type="match status" value="1"/>
</dbReference>
<dbReference type="Pfam" id="PF01535">
    <property type="entry name" value="PPR"/>
    <property type="match status" value="2"/>
</dbReference>
<name>A0A1S3CD58_CUCME</name>
<evidence type="ECO:0000313" key="3">
    <source>
        <dbReference type="RefSeq" id="XP_008460714.2"/>
    </source>
</evidence>
<accession>A0A1S3CD58</accession>
<dbReference type="GeneID" id="103499476"/>
<dbReference type="InterPro" id="IPR011990">
    <property type="entry name" value="TPR-like_helical_dom_sf"/>
</dbReference>
<dbReference type="GO" id="GO:0003723">
    <property type="term" value="F:RNA binding"/>
    <property type="evidence" value="ECO:0007669"/>
    <property type="project" value="InterPro"/>
</dbReference>
<organism evidence="2 3">
    <name type="scientific">Cucumis melo</name>
    <name type="common">Muskmelon</name>
    <dbReference type="NCBI Taxonomy" id="3656"/>
    <lineage>
        <taxon>Eukaryota</taxon>
        <taxon>Viridiplantae</taxon>
        <taxon>Streptophyta</taxon>
        <taxon>Embryophyta</taxon>
        <taxon>Tracheophyta</taxon>
        <taxon>Spermatophyta</taxon>
        <taxon>Magnoliopsida</taxon>
        <taxon>eudicotyledons</taxon>
        <taxon>Gunneridae</taxon>
        <taxon>Pentapetalae</taxon>
        <taxon>rosids</taxon>
        <taxon>fabids</taxon>
        <taxon>Cucurbitales</taxon>
        <taxon>Cucurbitaceae</taxon>
        <taxon>Benincaseae</taxon>
        <taxon>Cucumis</taxon>
    </lineage>
</organism>
<dbReference type="eggNOG" id="KOG4197">
    <property type="taxonomic scope" value="Eukaryota"/>
</dbReference>
<dbReference type="GO" id="GO:0099402">
    <property type="term" value="P:plant organ development"/>
    <property type="evidence" value="ECO:0007669"/>
    <property type="project" value="UniProtKB-ARBA"/>
</dbReference>
<sequence>MYAKGEREGALNVFRRMEEEAEVASDQITYIAVLWACSHLGLVEEGQKHFTSMTKVYGIEPTMEHYGCMIDLLSRAGHSEEAEELPMKMPTQPNATILSSILNDCEMYGNVGLANRVKSHMVELKNSSSGVYVLLSNIHAKACNWEEMKLARDSLKHKKIGKTLGNNFVEINLLP</sequence>
<proteinExistence type="predicted"/>
<dbReference type="PANTHER" id="PTHR47926">
    <property type="entry name" value="PENTATRICOPEPTIDE REPEAT-CONTAINING PROTEIN"/>
    <property type="match status" value="1"/>
</dbReference>
<dbReference type="Pfam" id="PF20431">
    <property type="entry name" value="E_motif"/>
    <property type="match status" value="1"/>
</dbReference>
<protein>
    <submittedName>
        <fullName evidence="3">Pentatricopeptide repeat-containing protein At3g05240</fullName>
    </submittedName>
</protein>
<dbReference type="InParanoid" id="A0A1S3CD58"/>
<reference evidence="3" key="1">
    <citation type="submission" date="2025-08" db="UniProtKB">
        <authorList>
            <consortium name="RefSeq"/>
        </authorList>
    </citation>
    <scope>IDENTIFICATION</scope>
    <source>
        <tissue evidence="3">Stem</tissue>
    </source>
</reference>
<dbReference type="KEGG" id="cmo:103499476"/>
<dbReference type="RefSeq" id="XP_008460714.2">
    <property type="nucleotide sequence ID" value="XM_008462492.3"/>
</dbReference>
<keyword evidence="2" id="KW-1185">Reference proteome</keyword>
<evidence type="ECO:0000256" key="1">
    <source>
        <dbReference type="ARBA" id="ARBA00022737"/>
    </source>
</evidence>
<dbReference type="AlphaFoldDB" id="A0A1S3CD58"/>
<dbReference type="InterPro" id="IPR046960">
    <property type="entry name" value="PPR_At4g14850-like_plant"/>
</dbReference>
<dbReference type="PANTHER" id="PTHR47926:SF411">
    <property type="entry name" value="PENTATRICOPEPTIDE REPEAT-CONTAINING PROTEIN"/>
    <property type="match status" value="1"/>
</dbReference>
<dbReference type="GO" id="GO:0009451">
    <property type="term" value="P:RNA modification"/>
    <property type="evidence" value="ECO:0007669"/>
    <property type="project" value="InterPro"/>
</dbReference>
<gene>
    <name evidence="3" type="primary">LOC103499476</name>
</gene>
<dbReference type="InterPro" id="IPR046848">
    <property type="entry name" value="E_motif"/>
</dbReference>